<dbReference type="GO" id="GO:1902369">
    <property type="term" value="P:negative regulation of RNA catabolic process"/>
    <property type="evidence" value="ECO:0007669"/>
    <property type="project" value="TreeGrafter"/>
</dbReference>
<dbReference type="STRING" id="283909.R7VJU1"/>
<dbReference type="SUPFAM" id="SSF48452">
    <property type="entry name" value="TPR-like"/>
    <property type="match status" value="2"/>
</dbReference>
<feature type="non-terminal residue" evidence="4">
    <location>
        <position position="1"/>
    </location>
</feature>
<dbReference type="EMBL" id="AMQN01004214">
    <property type="status" value="NOT_ANNOTATED_CDS"/>
    <property type="molecule type" value="Genomic_DNA"/>
</dbReference>
<sequence length="866" mass="99813">ETEEPEVTETQDASWTKRQYEEFNRRLREDPTNVDLWLEFVKFQNEFVSHTADPERQNIRLNQALYEIKSSVLKKALEKNPSSTRLKLVQLEVCRDHWEGDKATNTWKEFVFTNPSNPVIWLYYLRFVQSKFTSFTVNGTQKIYIKCLQTLKSLQEGSLKSHTAHAHTTEYMIAIFARMCRFLFQAGLSERAIAFYQLLLEFNLFQPTVLSSVSSEEKLEILEAYWESPSPRLGEDNCMGWRQWTDSKGDRVHSASPVIFILTNSPEQDEEVEEVIIKNYPGNKGASWVAMERSRLSRHWLPWRGNIALGESEEDCEDPERLVLFDDISGAVFSLRTDEQRFQLLSDFLQMLQVDVPCTMSSREPLCQQFETAGQGSDAPCGLYPDKDVELLRGLMQNDYAHFDAYISNLISQTLPVFSGRLKTLLYLLFFRHKVKTVMKQEASLSKKDFKAKCKDCSRIFKTVLREEANRNNLLLWDFYAGFEWHHGSQESARKVFDMALAGAKTLQSDTQRLYRTYIQCELGLTDRSTTLGFQKELSSEAKNRALHLIVSANNVMPFIPFAPSKSHNTSVNVLRARKNFEELLPQLLERLNGELSITDLQVLAFVGNSLLHHVHNQMLLLYLTSGLDSAIQLHSMVVSQIPVRTHREEAPKWEAASFYSDKVLELLDELRVNLIVFHLNVTVTSRSVLHSSLCSGLDHFPENSHFWRLLLDIENKVGAISKLRAIVHRHAKEEAGLVVWLYAALAEFRRMNKLQADREVCGSSFVMETGVTNQLRSWFEQAVSAPQGERSPLLWRLYLHLEISLANATKAKGVYYRAVQACPWSKWLFLDYVNSGLGNLQEITDLMTEKEFRLRIPLEELNLLL</sequence>
<gene>
    <name evidence="4" type="ORF">CAPTEDRAFT_52247</name>
</gene>
<comment type="similarity">
    <text evidence="2">Belongs to the NRDE2 family.</text>
</comment>
<dbReference type="OrthoDB" id="297219at2759"/>
<evidence type="ECO:0008006" key="7">
    <source>
        <dbReference type="Google" id="ProtNLM"/>
    </source>
</evidence>
<evidence type="ECO:0000256" key="1">
    <source>
        <dbReference type="ARBA" id="ARBA00004123"/>
    </source>
</evidence>
<evidence type="ECO:0000313" key="5">
    <source>
        <dbReference type="EnsemblMetazoa" id="CapteP52247"/>
    </source>
</evidence>
<dbReference type="EMBL" id="KB292914">
    <property type="protein sequence ID" value="ELU16786.1"/>
    <property type="molecule type" value="Genomic_DNA"/>
</dbReference>
<dbReference type="InterPro" id="IPR011990">
    <property type="entry name" value="TPR-like_helical_dom_sf"/>
</dbReference>
<protein>
    <recommendedName>
        <fullName evidence="7">Suppressor of forked domain-containing protein</fullName>
    </recommendedName>
</protein>
<reference evidence="4 6" key="2">
    <citation type="journal article" date="2013" name="Nature">
        <title>Insights into bilaterian evolution from three spiralian genomes.</title>
        <authorList>
            <person name="Simakov O."/>
            <person name="Marletaz F."/>
            <person name="Cho S.J."/>
            <person name="Edsinger-Gonzales E."/>
            <person name="Havlak P."/>
            <person name="Hellsten U."/>
            <person name="Kuo D.H."/>
            <person name="Larsson T."/>
            <person name="Lv J."/>
            <person name="Arendt D."/>
            <person name="Savage R."/>
            <person name="Osoegawa K."/>
            <person name="de Jong P."/>
            <person name="Grimwood J."/>
            <person name="Chapman J.A."/>
            <person name="Shapiro H."/>
            <person name="Aerts A."/>
            <person name="Otillar R.P."/>
            <person name="Terry A.Y."/>
            <person name="Boore J.L."/>
            <person name="Grigoriev I.V."/>
            <person name="Lindberg D.R."/>
            <person name="Seaver E.C."/>
            <person name="Weisblat D.A."/>
            <person name="Putnam N.H."/>
            <person name="Rokhsar D.S."/>
        </authorList>
    </citation>
    <scope>NUCLEOTIDE SEQUENCE</scope>
    <source>
        <strain evidence="4 6">I ESC-2004</strain>
    </source>
</reference>
<dbReference type="PANTHER" id="PTHR13471:SF0">
    <property type="entry name" value="NUCLEAR EXOSOME REGULATOR NRDE2"/>
    <property type="match status" value="1"/>
</dbReference>
<dbReference type="FunCoup" id="R7VJU1">
    <property type="interactions" value="906"/>
</dbReference>
<dbReference type="EnsemblMetazoa" id="CapteT52247">
    <property type="protein sequence ID" value="CapteP52247"/>
    <property type="gene ID" value="CapteG52247"/>
</dbReference>
<name>R7VJU1_CAPTE</name>
<feature type="non-terminal residue" evidence="4">
    <location>
        <position position="866"/>
    </location>
</feature>
<dbReference type="GO" id="GO:0031048">
    <property type="term" value="P:regulatory ncRNA-mediated heterochromatin formation"/>
    <property type="evidence" value="ECO:0007669"/>
    <property type="project" value="TreeGrafter"/>
</dbReference>
<evidence type="ECO:0000313" key="6">
    <source>
        <dbReference type="Proteomes" id="UP000014760"/>
    </source>
</evidence>
<dbReference type="InterPro" id="IPR013633">
    <property type="entry name" value="NRDE-2"/>
</dbReference>
<dbReference type="Gene3D" id="1.25.40.10">
    <property type="entry name" value="Tetratricopeptide repeat domain"/>
    <property type="match status" value="3"/>
</dbReference>
<evidence type="ECO:0000256" key="3">
    <source>
        <dbReference type="ARBA" id="ARBA00023242"/>
    </source>
</evidence>
<keyword evidence="6" id="KW-1185">Reference proteome</keyword>
<dbReference type="GO" id="GO:0071013">
    <property type="term" value="C:catalytic step 2 spliceosome"/>
    <property type="evidence" value="ECO:0007669"/>
    <property type="project" value="TreeGrafter"/>
</dbReference>
<dbReference type="AlphaFoldDB" id="R7VJU1"/>
<dbReference type="OMA" id="MRDKELH"/>
<evidence type="ECO:0000256" key="2">
    <source>
        <dbReference type="ARBA" id="ARBA00009265"/>
    </source>
</evidence>
<keyword evidence="3" id="KW-0539">Nucleus</keyword>
<reference evidence="6" key="1">
    <citation type="submission" date="2012-12" db="EMBL/GenBank/DDBJ databases">
        <authorList>
            <person name="Hellsten U."/>
            <person name="Grimwood J."/>
            <person name="Chapman J.A."/>
            <person name="Shapiro H."/>
            <person name="Aerts A."/>
            <person name="Otillar R.P."/>
            <person name="Terry A.Y."/>
            <person name="Boore J.L."/>
            <person name="Simakov O."/>
            <person name="Marletaz F."/>
            <person name="Cho S.-J."/>
            <person name="Edsinger-Gonzales E."/>
            <person name="Havlak P."/>
            <person name="Kuo D.-H."/>
            <person name="Larsson T."/>
            <person name="Lv J."/>
            <person name="Arendt D."/>
            <person name="Savage R."/>
            <person name="Osoegawa K."/>
            <person name="de Jong P."/>
            <person name="Lindberg D.R."/>
            <person name="Seaver E.C."/>
            <person name="Weisblat D.A."/>
            <person name="Putnam N.H."/>
            <person name="Grigoriev I.V."/>
            <person name="Rokhsar D.S."/>
        </authorList>
    </citation>
    <scope>NUCLEOTIDE SEQUENCE</scope>
    <source>
        <strain evidence="6">I ESC-2004</strain>
    </source>
</reference>
<comment type="subcellular location">
    <subcellularLocation>
        <location evidence="1">Nucleus</location>
    </subcellularLocation>
</comment>
<evidence type="ECO:0000313" key="4">
    <source>
        <dbReference type="EMBL" id="ELU16786.1"/>
    </source>
</evidence>
<dbReference type="Proteomes" id="UP000014760">
    <property type="component" value="Unassembled WGS sequence"/>
</dbReference>
<organism evidence="4">
    <name type="scientific">Capitella teleta</name>
    <name type="common">Polychaete worm</name>
    <dbReference type="NCBI Taxonomy" id="283909"/>
    <lineage>
        <taxon>Eukaryota</taxon>
        <taxon>Metazoa</taxon>
        <taxon>Spiralia</taxon>
        <taxon>Lophotrochozoa</taxon>
        <taxon>Annelida</taxon>
        <taxon>Polychaeta</taxon>
        <taxon>Sedentaria</taxon>
        <taxon>Scolecida</taxon>
        <taxon>Capitellidae</taxon>
        <taxon>Capitella</taxon>
    </lineage>
</organism>
<reference evidence="5" key="3">
    <citation type="submission" date="2015-06" db="UniProtKB">
        <authorList>
            <consortium name="EnsemblMetazoa"/>
        </authorList>
    </citation>
    <scope>IDENTIFICATION</scope>
</reference>
<dbReference type="HOGENOM" id="CLU_007550_1_0_1"/>
<dbReference type="Pfam" id="PF08424">
    <property type="entry name" value="NRDE-2"/>
    <property type="match status" value="1"/>
</dbReference>
<proteinExistence type="inferred from homology"/>
<dbReference type="PANTHER" id="PTHR13471">
    <property type="entry name" value="TETRATRICOPEPTIDE-LIKE HELICAL"/>
    <property type="match status" value="1"/>
</dbReference>
<accession>R7VJU1</accession>